<evidence type="ECO:0000259" key="1">
    <source>
        <dbReference type="Pfam" id="PF11706"/>
    </source>
</evidence>
<dbReference type="Pfam" id="PF11706">
    <property type="entry name" value="zf-CGNR"/>
    <property type="match status" value="1"/>
</dbReference>
<name>A0A6P1NPL6_9MICC</name>
<dbReference type="PANTHER" id="PTHR35525:SF3">
    <property type="entry name" value="BLL6575 PROTEIN"/>
    <property type="match status" value="1"/>
</dbReference>
<protein>
    <recommendedName>
        <fullName evidence="1">Zinc finger CGNR domain-containing protein</fullName>
    </recommendedName>
</protein>
<reference evidence="2 3" key="1">
    <citation type="submission" date="2020-01" db="EMBL/GenBank/DDBJ databases">
        <title>Pseudarthrobacter psychrotolerans sp. nov., isolated from antarctic soil.</title>
        <authorList>
            <person name="Shin Y."/>
            <person name="Park W."/>
        </authorList>
    </citation>
    <scope>NUCLEOTIDE SEQUENCE [LARGE SCALE GENOMIC DNA]</scope>
    <source>
        <strain evidence="2 3">YJ56</strain>
    </source>
</reference>
<dbReference type="EMBL" id="CP047898">
    <property type="protein sequence ID" value="QHK22326.1"/>
    <property type="molecule type" value="Genomic_DNA"/>
</dbReference>
<dbReference type="Proteomes" id="UP000464186">
    <property type="component" value="Chromosome"/>
</dbReference>
<evidence type="ECO:0000313" key="3">
    <source>
        <dbReference type="Proteomes" id="UP000464186"/>
    </source>
</evidence>
<dbReference type="Gene3D" id="1.10.3300.10">
    <property type="entry name" value="Jann2411-like domain"/>
    <property type="match status" value="1"/>
</dbReference>
<keyword evidence="3" id="KW-1185">Reference proteome</keyword>
<dbReference type="Pfam" id="PF07336">
    <property type="entry name" value="ABATE"/>
    <property type="match status" value="1"/>
</dbReference>
<accession>A0A6P1NPL6</accession>
<sequence>MALANSVVTLAAGQRADELDSPESATAWLITHDLAPKGTGLLAYCQLQLSDLRGHLREVLMSHTQGVAPDPGALDRLNRAMTAVPSAALLRYDAHEGLSRVASHPVTQLVDHAMAQIAEDAAALLTGPDAPRVARCASTPCDRFMVRTHARRQWCSTRCGARQRANRAYARKQVSATVPG</sequence>
<dbReference type="KEGG" id="psey:GU243_13665"/>
<feature type="domain" description="Zinc finger CGNR" evidence="1">
    <location>
        <begin position="132"/>
        <end position="172"/>
    </location>
</feature>
<evidence type="ECO:0000313" key="2">
    <source>
        <dbReference type="EMBL" id="QHK22326.1"/>
    </source>
</evidence>
<proteinExistence type="predicted"/>
<dbReference type="InterPro" id="IPR021005">
    <property type="entry name" value="Znf_CGNR"/>
</dbReference>
<dbReference type="AlphaFoldDB" id="A0A6P1NPL6"/>
<dbReference type="SUPFAM" id="SSF160904">
    <property type="entry name" value="Jann2411-like"/>
    <property type="match status" value="1"/>
</dbReference>
<dbReference type="InterPro" id="IPR023286">
    <property type="entry name" value="ABATE_dom_sf"/>
</dbReference>
<organism evidence="2 3">
    <name type="scientific">Pseudarthrobacter psychrotolerans</name>
    <dbReference type="NCBI Taxonomy" id="2697569"/>
    <lineage>
        <taxon>Bacteria</taxon>
        <taxon>Bacillati</taxon>
        <taxon>Actinomycetota</taxon>
        <taxon>Actinomycetes</taxon>
        <taxon>Micrococcales</taxon>
        <taxon>Micrococcaceae</taxon>
        <taxon>Pseudarthrobacter</taxon>
    </lineage>
</organism>
<dbReference type="PANTHER" id="PTHR35525">
    <property type="entry name" value="BLL6575 PROTEIN"/>
    <property type="match status" value="1"/>
</dbReference>
<gene>
    <name evidence="2" type="ORF">GU243_13665</name>
</gene>
<dbReference type="InterPro" id="IPR010852">
    <property type="entry name" value="ABATE"/>
</dbReference>